<name>A0A3D8L973_9BACT</name>
<dbReference type="EMBL" id="QRGR01000020">
    <property type="protein sequence ID" value="RDV13866.1"/>
    <property type="molecule type" value="Genomic_DNA"/>
</dbReference>
<dbReference type="Proteomes" id="UP000256708">
    <property type="component" value="Unassembled WGS sequence"/>
</dbReference>
<keyword evidence="2" id="KW-1185">Reference proteome</keyword>
<accession>A0A3D8L973</accession>
<dbReference type="AlphaFoldDB" id="A0A3D8L973"/>
<evidence type="ECO:0000313" key="1">
    <source>
        <dbReference type="EMBL" id="RDV13866.1"/>
    </source>
</evidence>
<sequence>MEPANYSIETAELILSEHSGKILLDTLLSTRQQHTLEVRTLETEFVVTTVFHAKDYDKIIVDSYVQANPNNWQITPSDSYQYLPYNNDPAFGEGFEAATVKYLNVPPIPGDDFHFSNTYALRSGYTYNPSEGSLEIEYTKRKSTNHTYFVVPESNLYKISAEVQKNATIDLTQMKEATKATYRTSQDLQEKSTLLFGYPVANNYNNYLWLYYTNFIRFQSGYDIIYPKSDIYAYKFISTWSDASSNAYQYYSFADSVPTHLSFIDESYIKLNSKSFESLSVQFDKDLPTYYASTWTDSGNEIFWTIFSPTTKTAFNPKQFINSLNVSLLKDRSLSNLKLAKVTIEKADDLSYQAFFNSVFNLNVNKENKIGLARRFTKNMN</sequence>
<reference evidence="2" key="1">
    <citation type="submission" date="2018-08" db="EMBL/GenBank/DDBJ databases">
        <authorList>
            <person name="Liu Z.-W."/>
            <person name="Du Z.-J."/>
        </authorList>
    </citation>
    <scope>NUCLEOTIDE SEQUENCE [LARGE SCALE GENOMIC DNA]</scope>
    <source>
        <strain evidence="2">H4X</strain>
    </source>
</reference>
<protein>
    <submittedName>
        <fullName evidence="1">Uncharacterized protein</fullName>
    </submittedName>
</protein>
<organism evidence="1 2">
    <name type="scientific">Pontibacter diazotrophicus</name>
    <dbReference type="NCBI Taxonomy" id="1400979"/>
    <lineage>
        <taxon>Bacteria</taxon>
        <taxon>Pseudomonadati</taxon>
        <taxon>Bacteroidota</taxon>
        <taxon>Cytophagia</taxon>
        <taxon>Cytophagales</taxon>
        <taxon>Hymenobacteraceae</taxon>
        <taxon>Pontibacter</taxon>
    </lineage>
</organism>
<comment type="caution">
    <text evidence="1">The sequence shown here is derived from an EMBL/GenBank/DDBJ whole genome shotgun (WGS) entry which is preliminary data.</text>
</comment>
<proteinExistence type="predicted"/>
<evidence type="ECO:0000313" key="2">
    <source>
        <dbReference type="Proteomes" id="UP000256708"/>
    </source>
</evidence>
<gene>
    <name evidence="1" type="ORF">DXT99_17720</name>
</gene>